<feature type="region of interest" description="Disordered" evidence="1">
    <location>
        <begin position="1"/>
        <end position="68"/>
    </location>
</feature>
<evidence type="ECO:0000259" key="2">
    <source>
        <dbReference type="PROSITE" id="PS50234"/>
    </source>
</evidence>
<sequence length="347" mass="37954">MSVAPSVDLSADPQTPAVPPAQTPSTAPQSAPAPTTPAPTPTAPQTTSPAPGGAPAGGQTQSDQPSQGPVFTLQVETDEVNQIFTVTDKKGHFITGLRQENFGLLDDGRPPISVKQFTQQTNLPLRVGIMLDTSSSIRQRFQFEQDSAIEFFLQVLHTNDRAFIEGFDVQTDVAQGFTNNIDLLNQGIRKLRPGGGTALFDALYKTCRDEMLTLRETNSVRKALILVSDGEDNYSRAEESDAIKMCQRADTIVYAISTNISATKGKGDDVLKTIAQATGGGAFYPVRIEDVATGFRNIEEELRSQYLLIYRPANFKMDGSFRTIYLHALDQRYQVRTRSGYFAPKPQ</sequence>
<dbReference type="InterPro" id="IPR002035">
    <property type="entry name" value="VWF_A"/>
</dbReference>
<dbReference type="SUPFAM" id="SSF53300">
    <property type="entry name" value="vWA-like"/>
    <property type="match status" value="1"/>
</dbReference>
<dbReference type="AlphaFoldDB" id="A0A7W8E376"/>
<evidence type="ECO:0000313" key="4">
    <source>
        <dbReference type="Proteomes" id="UP000540989"/>
    </source>
</evidence>
<proteinExistence type="predicted"/>
<dbReference type="SMART" id="SM00327">
    <property type="entry name" value="VWA"/>
    <property type="match status" value="1"/>
</dbReference>
<protein>
    <submittedName>
        <fullName evidence="3">VWFA-related protein</fullName>
    </submittedName>
</protein>
<feature type="compositionally biased region" description="Low complexity" evidence="1">
    <location>
        <begin position="43"/>
        <end position="62"/>
    </location>
</feature>
<evidence type="ECO:0000256" key="1">
    <source>
        <dbReference type="SAM" id="MobiDB-lite"/>
    </source>
</evidence>
<comment type="caution">
    <text evidence="3">The sequence shown here is derived from an EMBL/GenBank/DDBJ whole genome shotgun (WGS) entry which is preliminary data.</text>
</comment>
<feature type="compositionally biased region" description="Low complexity" evidence="1">
    <location>
        <begin position="23"/>
        <end position="33"/>
    </location>
</feature>
<accession>A0A7W8E376</accession>
<name>A0A7W8E376_9BACT</name>
<dbReference type="InterPro" id="IPR036465">
    <property type="entry name" value="vWFA_dom_sf"/>
</dbReference>
<dbReference type="NCBIfam" id="TIGR03436">
    <property type="entry name" value="acidobact_VWFA"/>
    <property type="match status" value="1"/>
</dbReference>
<gene>
    <name evidence="3" type="ORF">HDF16_000534</name>
</gene>
<dbReference type="CDD" id="cd00198">
    <property type="entry name" value="vWFA"/>
    <property type="match status" value="1"/>
</dbReference>
<dbReference type="Gene3D" id="3.40.50.410">
    <property type="entry name" value="von Willebrand factor, type A domain"/>
    <property type="match status" value="1"/>
</dbReference>
<keyword evidence="4" id="KW-1185">Reference proteome</keyword>
<dbReference type="EMBL" id="JACHIP010000001">
    <property type="protein sequence ID" value="MBB5055865.1"/>
    <property type="molecule type" value="Genomic_DNA"/>
</dbReference>
<dbReference type="PROSITE" id="PS50234">
    <property type="entry name" value="VWFA"/>
    <property type="match status" value="1"/>
</dbReference>
<dbReference type="Proteomes" id="UP000540989">
    <property type="component" value="Unassembled WGS sequence"/>
</dbReference>
<reference evidence="3 4" key="1">
    <citation type="submission" date="2020-08" db="EMBL/GenBank/DDBJ databases">
        <title>Genomic Encyclopedia of Type Strains, Phase IV (KMG-V): Genome sequencing to study the core and pangenomes of soil and plant-associated prokaryotes.</title>
        <authorList>
            <person name="Whitman W."/>
        </authorList>
    </citation>
    <scope>NUCLEOTIDE SEQUENCE [LARGE SCALE GENOMIC DNA]</scope>
    <source>
        <strain evidence="3 4">M8UP14</strain>
    </source>
</reference>
<organism evidence="3 4">
    <name type="scientific">Granulicella aggregans</name>
    <dbReference type="NCBI Taxonomy" id="474949"/>
    <lineage>
        <taxon>Bacteria</taxon>
        <taxon>Pseudomonadati</taxon>
        <taxon>Acidobacteriota</taxon>
        <taxon>Terriglobia</taxon>
        <taxon>Terriglobales</taxon>
        <taxon>Acidobacteriaceae</taxon>
        <taxon>Granulicella</taxon>
    </lineage>
</organism>
<dbReference type="InterPro" id="IPR017802">
    <property type="entry name" value="VWFA-rel_acidobac-type"/>
</dbReference>
<dbReference type="Pfam" id="PF13768">
    <property type="entry name" value="VWA_3"/>
    <property type="match status" value="1"/>
</dbReference>
<feature type="domain" description="VWFA" evidence="2">
    <location>
        <begin position="126"/>
        <end position="302"/>
    </location>
</feature>
<evidence type="ECO:0000313" key="3">
    <source>
        <dbReference type="EMBL" id="MBB5055865.1"/>
    </source>
</evidence>